<dbReference type="Proteomes" id="UP000028194">
    <property type="component" value="Chromosome"/>
</dbReference>
<accession>A0A075MV13</accession>
<dbReference type="GO" id="GO:0005507">
    <property type="term" value="F:copper ion binding"/>
    <property type="evidence" value="ECO:0007669"/>
    <property type="project" value="InterPro"/>
</dbReference>
<evidence type="ECO:0000313" key="8">
    <source>
        <dbReference type="Proteomes" id="UP000028194"/>
    </source>
</evidence>
<dbReference type="InterPro" id="IPR000923">
    <property type="entry name" value="BlueCu_1"/>
</dbReference>
<evidence type="ECO:0000259" key="6">
    <source>
        <dbReference type="Pfam" id="PF00127"/>
    </source>
</evidence>
<name>A0A075MV13_9ARCH</name>
<gene>
    <name evidence="7" type="ORF">NTE_03468</name>
</gene>
<sequence>MAFLKKNQKRMAAGISIMAFVVAVSASLAYYQFYYIPAINKKPQVSQDILNPPSITNVGILPGSSLESQAQNFFPSDVRVSLGANNKVIWKNNDNTYHSVTSDNDYVDKISGKFDSTATIGLMPSGQTYNFTFTEAGVYHYHCIPHPWMKGTVTVLAEHD</sequence>
<dbReference type="GeneID" id="41599101"/>
<dbReference type="Pfam" id="PF00127">
    <property type="entry name" value="Copper-bind"/>
    <property type="match status" value="1"/>
</dbReference>
<dbReference type="InterPro" id="IPR052721">
    <property type="entry name" value="ET_Amicyanin"/>
</dbReference>
<keyword evidence="5" id="KW-0472">Membrane</keyword>
<keyword evidence="1" id="KW-0813">Transport</keyword>
<keyword evidence="5" id="KW-1133">Transmembrane helix</keyword>
<evidence type="ECO:0000313" key="7">
    <source>
        <dbReference type="EMBL" id="AIF85496.1"/>
    </source>
</evidence>
<organism evidence="7 8">
    <name type="scientific">Candidatus Nitrososphaera evergladensis SR1</name>
    <dbReference type="NCBI Taxonomy" id="1459636"/>
    <lineage>
        <taxon>Archaea</taxon>
        <taxon>Nitrososphaerota</taxon>
        <taxon>Nitrososphaeria</taxon>
        <taxon>Nitrososphaerales</taxon>
        <taxon>Nitrososphaeraceae</taxon>
        <taxon>Nitrososphaera</taxon>
    </lineage>
</organism>
<dbReference type="STRING" id="1459636.NTE_03468"/>
<dbReference type="GO" id="GO:0009055">
    <property type="term" value="F:electron transfer activity"/>
    <property type="evidence" value="ECO:0007669"/>
    <property type="project" value="InterPro"/>
</dbReference>
<keyword evidence="8" id="KW-1185">Reference proteome</keyword>
<dbReference type="InterPro" id="IPR028871">
    <property type="entry name" value="BlueCu_1_BS"/>
</dbReference>
<dbReference type="SUPFAM" id="SSF49503">
    <property type="entry name" value="Cupredoxins"/>
    <property type="match status" value="1"/>
</dbReference>
<keyword evidence="2" id="KW-0479">Metal-binding</keyword>
<dbReference type="Gene3D" id="2.60.40.420">
    <property type="entry name" value="Cupredoxins - blue copper proteins"/>
    <property type="match status" value="1"/>
</dbReference>
<feature type="transmembrane region" description="Helical" evidence="5">
    <location>
        <begin position="12"/>
        <end position="33"/>
    </location>
</feature>
<dbReference type="KEGG" id="nev:NTE_03468"/>
<dbReference type="AlphaFoldDB" id="A0A075MV13"/>
<evidence type="ECO:0000256" key="2">
    <source>
        <dbReference type="ARBA" id="ARBA00022723"/>
    </source>
</evidence>
<evidence type="ECO:0000256" key="3">
    <source>
        <dbReference type="ARBA" id="ARBA00022982"/>
    </source>
</evidence>
<keyword evidence="3" id="KW-0249">Electron transport</keyword>
<dbReference type="eggNOG" id="arCOG02926">
    <property type="taxonomic scope" value="Archaea"/>
</dbReference>
<evidence type="ECO:0000256" key="1">
    <source>
        <dbReference type="ARBA" id="ARBA00022448"/>
    </source>
</evidence>
<dbReference type="EMBL" id="CP007174">
    <property type="protein sequence ID" value="AIF85496.1"/>
    <property type="molecule type" value="Genomic_DNA"/>
</dbReference>
<feature type="domain" description="Blue (type 1) copper" evidence="6">
    <location>
        <begin position="68"/>
        <end position="155"/>
    </location>
</feature>
<evidence type="ECO:0000256" key="4">
    <source>
        <dbReference type="ARBA" id="ARBA00023008"/>
    </source>
</evidence>
<dbReference type="RefSeq" id="WP_226987061.1">
    <property type="nucleotide sequence ID" value="NZ_CP007174.1"/>
</dbReference>
<protein>
    <submittedName>
        <fullName evidence="7">Plastocyanin</fullName>
    </submittedName>
</protein>
<dbReference type="HOGENOM" id="CLU_1709035_0_0_2"/>
<dbReference type="PANTHER" id="PTHR36507:SF1">
    <property type="entry name" value="BLL1555 PROTEIN"/>
    <property type="match status" value="1"/>
</dbReference>
<dbReference type="PANTHER" id="PTHR36507">
    <property type="entry name" value="BLL1555 PROTEIN"/>
    <property type="match status" value="1"/>
</dbReference>
<dbReference type="PROSITE" id="PS00196">
    <property type="entry name" value="COPPER_BLUE"/>
    <property type="match status" value="1"/>
</dbReference>
<keyword evidence="5" id="KW-0812">Transmembrane</keyword>
<proteinExistence type="predicted"/>
<evidence type="ECO:0000256" key="5">
    <source>
        <dbReference type="SAM" id="Phobius"/>
    </source>
</evidence>
<keyword evidence="4" id="KW-0186">Copper</keyword>
<dbReference type="InterPro" id="IPR008972">
    <property type="entry name" value="Cupredoxin"/>
</dbReference>
<reference evidence="7 8" key="1">
    <citation type="journal article" date="2014" name="PLoS ONE">
        <title>Genome Sequence of Candidatus Nitrososphaera evergladensis from Group I.1b Enriched from Everglades Soil Reveals Novel Genomic Features of the Ammonia-Oxidizing Archaea.</title>
        <authorList>
            <person name="Zhalnina K.V."/>
            <person name="Dias R."/>
            <person name="Leonard M.T."/>
            <person name="Dorr de Quadros P."/>
            <person name="Camargo F.A."/>
            <person name="Drew J.C."/>
            <person name="Farmerie W.G."/>
            <person name="Daroub S.H."/>
            <person name="Triplett E.W."/>
        </authorList>
    </citation>
    <scope>NUCLEOTIDE SEQUENCE [LARGE SCALE GENOMIC DNA]</scope>
    <source>
        <strain evidence="7 8">SR1</strain>
    </source>
</reference>